<evidence type="ECO:0000256" key="1">
    <source>
        <dbReference type="ARBA" id="ARBA00004571"/>
    </source>
</evidence>
<dbReference type="InterPro" id="IPR039426">
    <property type="entry name" value="TonB-dep_rcpt-like"/>
</dbReference>
<protein>
    <submittedName>
        <fullName evidence="16">TonB-dependent receptor</fullName>
    </submittedName>
</protein>
<proteinExistence type="inferred from homology"/>
<evidence type="ECO:0000256" key="4">
    <source>
        <dbReference type="ARBA" id="ARBA00022452"/>
    </source>
</evidence>
<dbReference type="Gene3D" id="2.40.170.20">
    <property type="entry name" value="TonB-dependent receptor, beta-barrel domain"/>
    <property type="match status" value="1"/>
</dbReference>
<keyword evidence="9 16" id="KW-0675">Receptor</keyword>
<keyword evidence="3 11" id="KW-0813">Transport</keyword>
<evidence type="ECO:0000256" key="10">
    <source>
        <dbReference type="ARBA" id="ARBA00023237"/>
    </source>
</evidence>
<keyword evidence="5 11" id="KW-0812">Transmembrane</keyword>
<dbReference type="InterPro" id="IPR000531">
    <property type="entry name" value="Beta-barrel_TonB"/>
</dbReference>
<dbReference type="AlphaFoldDB" id="A0AA95SYQ9"/>
<keyword evidence="4 11" id="KW-1134">Transmembrane beta strand</keyword>
<dbReference type="InterPro" id="IPR036942">
    <property type="entry name" value="Beta-barrel_TonB_sf"/>
</dbReference>
<dbReference type="GO" id="GO:0015344">
    <property type="term" value="F:siderophore uptake transmembrane transporter activity"/>
    <property type="evidence" value="ECO:0007669"/>
    <property type="project" value="TreeGrafter"/>
</dbReference>
<dbReference type="InterPro" id="IPR012910">
    <property type="entry name" value="Plug_dom"/>
</dbReference>
<dbReference type="RefSeq" id="WP_285234953.1">
    <property type="nucleotide sequence ID" value="NZ_CP116346.1"/>
</dbReference>
<evidence type="ECO:0000256" key="12">
    <source>
        <dbReference type="RuleBase" id="RU003357"/>
    </source>
</evidence>
<keyword evidence="6 13" id="KW-0732">Signal</keyword>
<keyword evidence="17" id="KW-1185">Reference proteome</keyword>
<keyword evidence="8 11" id="KW-0472">Membrane</keyword>
<gene>
    <name evidence="16" type="ORF">PFX98_09485</name>
</gene>
<dbReference type="PANTHER" id="PTHR30069">
    <property type="entry name" value="TONB-DEPENDENT OUTER MEMBRANE RECEPTOR"/>
    <property type="match status" value="1"/>
</dbReference>
<evidence type="ECO:0000256" key="3">
    <source>
        <dbReference type="ARBA" id="ARBA00022448"/>
    </source>
</evidence>
<evidence type="ECO:0000256" key="13">
    <source>
        <dbReference type="SAM" id="SignalP"/>
    </source>
</evidence>
<evidence type="ECO:0000256" key="9">
    <source>
        <dbReference type="ARBA" id="ARBA00023170"/>
    </source>
</evidence>
<keyword evidence="10 11" id="KW-0998">Cell outer membrane</keyword>
<dbReference type="Proteomes" id="UP001177769">
    <property type="component" value="Chromosome"/>
</dbReference>
<keyword evidence="7 12" id="KW-0798">TonB box</keyword>
<evidence type="ECO:0000256" key="7">
    <source>
        <dbReference type="ARBA" id="ARBA00023077"/>
    </source>
</evidence>
<evidence type="ECO:0000313" key="16">
    <source>
        <dbReference type="EMBL" id="WIT13834.1"/>
    </source>
</evidence>
<comment type="subcellular location">
    <subcellularLocation>
        <location evidence="1 11">Cell outer membrane</location>
        <topology evidence="1 11">Multi-pass membrane protein</topology>
    </subcellularLocation>
</comment>
<reference evidence="16" key="1">
    <citation type="submission" date="2023-01" db="EMBL/GenBank/DDBJ databases">
        <title>Whole genome sequence of Paucibacter sp. S2-9 isolated from pond sediment.</title>
        <authorList>
            <person name="Jung J.Y."/>
        </authorList>
    </citation>
    <scope>NUCLEOTIDE SEQUENCE</scope>
    <source>
        <strain evidence="16">S2-9</strain>
    </source>
</reference>
<dbReference type="KEGG" id="pais:PFX98_09485"/>
<dbReference type="PROSITE" id="PS52016">
    <property type="entry name" value="TONB_DEPENDENT_REC_3"/>
    <property type="match status" value="1"/>
</dbReference>
<dbReference type="Gene3D" id="2.170.130.10">
    <property type="entry name" value="TonB-dependent receptor, plug domain"/>
    <property type="match status" value="1"/>
</dbReference>
<dbReference type="GO" id="GO:0009279">
    <property type="term" value="C:cell outer membrane"/>
    <property type="evidence" value="ECO:0007669"/>
    <property type="project" value="UniProtKB-SubCell"/>
</dbReference>
<feature type="signal peptide" evidence="13">
    <location>
        <begin position="1"/>
        <end position="23"/>
    </location>
</feature>
<evidence type="ECO:0000256" key="2">
    <source>
        <dbReference type="ARBA" id="ARBA00009810"/>
    </source>
</evidence>
<name>A0AA95SYQ9_9BURK</name>
<evidence type="ECO:0000313" key="17">
    <source>
        <dbReference type="Proteomes" id="UP001177769"/>
    </source>
</evidence>
<dbReference type="SUPFAM" id="SSF56935">
    <property type="entry name" value="Porins"/>
    <property type="match status" value="1"/>
</dbReference>
<evidence type="ECO:0000256" key="6">
    <source>
        <dbReference type="ARBA" id="ARBA00022729"/>
    </source>
</evidence>
<evidence type="ECO:0000256" key="5">
    <source>
        <dbReference type="ARBA" id="ARBA00022692"/>
    </source>
</evidence>
<evidence type="ECO:0000256" key="11">
    <source>
        <dbReference type="PROSITE-ProRule" id="PRU01360"/>
    </source>
</evidence>
<comment type="similarity">
    <text evidence="2 11 12">Belongs to the TonB-dependent receptor family.</text>
</comment>
<evidence type="ECO:0000259" key="14">
    <source>
        <dbReference type="Pfam" id="PF00593"/>
    </source>
</evidence>
<feature type="domain" description="TonB-dependent receptor plug" evidence="15">
    <location>
        <begin position="49"/>
        <end position="160"/>
    </location>
</feature>
<sequence length="653" mass="72682">MRHALLGLLRLGSLALLANTAQAAADDEAALESLLRQEVLGPSRFAQSLLDAPAAVSVFGRQEAAQLGHVTVADMLERLPGIYLSSTRQYSSVGVRGFNRPGDYNARLLVAIDGFRVNDALYDQALPEFEFPLVADWVKRVELVHGPGSSVYGGNALFGVVNLVTLDGADAPGWTLKGSLGSFGERRAMLQYGSAELGGGDLFVGLNLQHARGETLELPELGLPAGSLGGLDGLSYSSAFLKYRLGAWRVSAASMVRSKSIAVAPYGTLPGAPGTDYRDQYLYGEIAYDGAWVSDWRRSLRLSLARSGFHGRYVYAGETDDAPLLINRDEAVARWLGLEARTQWRGWLNHELALGVDARLLRHGVQRNFDEQPYRLLLDSDEPLRSLGLFAQDSWHLSEQWQLTTGLRLDRVQDRTAQWSPRLALVYRPRQDESIKLMAGRAFRPANLAERFYADDVSQLAHPGLAPEKLGTLELAWERALGADLAFSLNAYVTRMRDMIEFVPLQGDEGLSRYENLSRVRTQGLDLGLEQRRASGWQWRANLSLADARNRGERLSNSPRWLFKGHLIAPLRPDWTLATEWLAMDKRLGRSEVPALYSLNAVLRYTGWRGQDLALRVLNATDRANYDPAPPDTLSTRLPRPRRSLHLDWQIRF</sequence>
<evidence type="ECO:0000259" key="15">
    <source>
        <dbReference type="Pfam" id="PF07715"/>
    </source>
</evidence>
<dbReference type="GO" id="GO:0044718">
    <property type="term" value="P:siderophore transmembrane transport"/>
    <property type="evidence" value="ECO:0007669"/>
    <property type="project" value="TreeGrafter"/>
</dbReference>
<evidence type="ECO:0000256" key="8">
    <source>
        <dbReference type="ARBA" id="ARBA00023136"/>
    </source>
</evidence>
<dbReference type="Pfam" id="PF00593">
    <property type="entry name" value="TonB_dep_Rec_b-barrel"/>
    <property type="match status" value="1"/>
</dbReference>
<dbReference type="PANTHER" id="PTHR30069:SF29">
    <property type="entry name" value="HEMOGLOBIN AND HEMOGLOBIN-HAPTOGLOBIN-BINDING PROTEIN 1-RELATED"/>
    <property type="match status" value="1"/>
</dbReference>
<feature type="domain" description="TonB-dependent receptor-like beta-barrel" evidence="14">
    <location>
        <begin position="265"/>
        <end position="619"/>
    </location>
</feature>
<accession>A0AA95SYQ9</accession>
<dbReference type="InterPro" id="IPR037066">
    <property type="entry name" value="Plug_dom_sf"/>
</dbReference>
<dbReference type="Pfam" id="PF07715">
    <property type="entry name" value="Plug"/>
    <property type="match status" value="1"/>
</dbReference>
<dbReference type="EMBL" id="CP116346">
    <property type="protein sequence ID" value="WIT13834.1"/>
    <property type="molecule type" value="Genomic_DNA"/>
</dbReference>
<organism evidence="16 17">
    <name type="scientific">Paucibacter sediminis</name>
    <dbReference type="NCBI Taxonomy" id="3019553"/>
    <lineage>
        <taxon>Bacteria</taxon>
        <taxon>Pseudomonadati</taxon>
        <taxon>Pseudomonadota</taxon>
        <taxon>Betaproteobacteria</taxon>
        <taxon>Burkholderiales</taxon>
        <taxon>Sphaerotilaceae</taxon>
        <taxon>Roseateles</taxon>
    </lineage>
</organism>
<feature type="chain" id="PRO_5041691150" evidence="13">
    <location>
        <begin position="24"/>
        <end position="653"/>
    </location>
</feature>